<evidence type="ECO:0008006" key="3">
    <source>
        <dbReference type="Google" id="ProtNLM"/>
    </source>
</evidence>
<evidence type="ECO:0000313" key="2">
    <source>
        <dbReference type="Proteomes" id="UP000217790"/>
    </source>
</evidence>
<evidence type="ECO:0000313" key="1">
    <source>
        <dbReference type="EMBL" id="PBK94270.1"/>
    </source>
</evidence>
<dbReference type="Gene3D" id="2.60.120.650">
    <property type="entry name" value="Cupin"/>
    <property type="match status" value="1"/>
</dbReference>
<name>A0A2H3DJL8_ARMGA</name>
<dbReference type="STRING" id="47427.A0A2H3DJL8"/>
<accession>A0A2H3DJL8</accession>
<dbReference type="EMBL" id="KZ293654">
    <property type="protein sequence ID" value="PBK94270.1"/>
    <property type="molecule type" value="Genomic_DNA"/>
</dbReference>
<dbReference type="AlphaFoldDB" id="A0A2H3DJL8"/>
<protein>
    <recommendedName>
        <fullName evidence="3">JmjC domain-containing protein</fullName>
    </recommendedName>
</protein>
<dbReference type="OMA" id="DCYFQPS"/>
<sequence>MNVQLLPSVFVITPASNSVPIELPERNDLQVTVNKQLHPAMKRDAQQSKLESIDPTAGPYKWQKHTEEISSKVPDKPAPPPQRRIRKPFFEIIDINNPSSSCSVHPIVDTPVPSSPEKKIQSDLRIAPCHVTNFGVSVAGVSSGVPTVSWHRIPMPGDSSAFPACVVLPYIPDGTENLLQHLANNVHSHASCHPILDDTNEHIVFIWPPFPDDMQLIDIILNHLAHNRGVKLEGFRKPEIIEALTSDYMTNRWNVQPAWLIEVHDTFQSLKNPANPFKKMLHRKFIDGLTNPMHSEKILDVPMLHRGAPPPFGLMDDNYDAWNNTSSQYDWPHGLSRKQWGDANWGLLHHALTWTEEHHDGDGKIALIAAKQGCKLWVSIFPTQALCRNEVFKFYNEALNANGHDESGRRQDLSVGFTLVLLPGDCYFQPSGAVHTVYMPEPSFTRGASFWSLATMHQVEASHSYDVEGVCIMLYLPTNPDKHMYALWAHLLFKLDLIKFPVRYKWSLASFLLMVLEPILAYGFTLDEDEATEKIALKFHNHALSCSKKKVTNCLWASLAQEYTGRVATFIGLPHVENLKSFLATGAALSDPGERISISGILNEILQEQKKEWEAEQMKETEEEE</sequence>
<organism evidence="1 2">
    <name type="scientific">Armillaria gallica</name>
    <name type="common">Bulbous honey fungus</name>
    <name type="synonym">Armillaria bulbosa</name>
    <dbReference type="NCBI Taxonomy" id="47427"/>
    <lineage>
        <taxon>Eukaryota</taxon>
        <taxon>Fungi</taxon>
        <taxon>Dikarya</taxon>
        <taxon>Basidiomycota</taxon>
        <taxon>Agaricomycotina</taxon>
        <taxon>Agaricomycetes</taxon>
        <taxon>Agaricomycetidae</taxon>
        <taxon>Agaricales</taxon>
        <taxon>Marasmiineae</taxon>
        <taxon>Physalacriaceae</taxon>
        <taxon>Armillaria</taxon>
    </lineage>
</organism>
<gene>
    <name evidence="1" type="ORF">ARMGADRAFT_1078967</name>
</gene>
<dbReference type="OrthoDB" id="2635829at2759"/>
<dbReference type="Proteomes" id="UP000217790">
    <property type="component" value="Unassembled WGS sequence"/>
</dbReference>
<dbReference type="InParanoid" id="A0A2H3DJL8"/>
<dbReference type="SUPFAM" id="SSF51197">
    <property type="entry name" value="Clavaminate synthase-like"/>
    <property type="match status" value="1"/>
</dbReference>
<keyword evidence="2" id="KW-1185">Reference proteome</keyword>
<proteinExistence type="predicted"/>
<reference evidence="2" key="1">
    <citation type="journal article" date="2017" name="Nat. Ecol. Evol.">
        <title>Genome expansion and lineage-specific genetic innovations in the forest pathogenic fungi Armillaria.</title>
        <authorList>
            <person name="Sipos G."/>
            <person name="Prasanna A.N."/>
            <person name="Walter M.C."/>
            <person name="O'Connor E."/>
            <person name="Balint B."/>
            <person name="Krizsan K."/>
            <person name="Kiss B."/>
            <person name="Hess J."/>
            <person name="Varga T."/>
            <person name="Slot J."/>
            <person name="Riley R."/>
            <person name="Boka B."/>
            <person name="Rigling D."/>
            <person name="Barry K."/>
            <person name="Lee J."/>
            <person name="Mihaltcheva S."/>
            <person name="LaButti K."/>
            <person name="Lipzen A."/>
            <person name="Waldron R."/>
            <person name="Moloney N.M."/>
            <person name="Sperisen C."/>
            <person name="Kredics L."/>
            <person name="Vagvoelgyi C."/>
            <person name="Patrignani A."/>
            <person name="Fitzpatrick D."/>
            <person name="Nagy I."/>
            <person name="Doyle S."/>
            <person name="Anderson J.B."/>
            <person name="Grigoriev I.V."/>
            <person name="Gueldener U."/>
            <person name="Muensterkoetter M."/>
            <person name="Nagy L.G."/>
        </authorList>
    </citation>
    <scope>NUCLEOTIDE SEQUENCE [LARGE SCALE GENOMIC DNA]</scope>
    <source>
        <strain evidence="2">Ar21-2</strain>
    </source>
</reference>